<feature type="compositionally biased region" description="Basic residues" evidence="8">
    <location>
        <begin position="471"/>
        <end position="482"/>
    </location>
</feature>
<dbReference type="GO" id="GO:0031985">
    <property type="term" value="C:Golgi cisterna"/>
    <property type="evidence" value="ECO:0007669"/>
    <property type="project" value="TreeGrafter"/>
</dbReference>
<evidence type="ECO:0000256" key="3">
    <source>
        <dbReference type="ARBA" id="ARBA00022989"/>
    </source>
</evidence>
<dbReference type="InterPro" id="IPR019177">
    <property type="entry name" value="Golgin_subfamily_A_member_5"/>
</dbReference>
<dbReference type="GO" id="GO:0000301">
    <property type="term" value="P:retrograde transport, vesicle recycling within Golgi"/>
    <property type="evidence" value="ECO:0007669"/>
    <property type="project" value="TreeGrafter"/>
</dbReference>
<organism evidence="11 12">
    <name type="scientific">Macrostomum lignano</name>
    <dbReference type="NCBI Taxonomy" id="282301"/>
    <lineage>
        <taxon>Eukaryota</taxon>
        <taxon>Metazoa</taxon>
        <taxon>Spiralia</taxon>
        <taxon>Lophotrochozoa</taxon>
        <taxon>Platyhelminthes</taxon>
        <taxon>Rhabditophora</taxon>
        <taxon>Macrostomorpha</taxon>
        <taxon>Macrostomida</taxon>
        <taxon>Macrostomidae</taxon>
        <taxon>Macrostomum</taxon>
    </lineage>
</organism>
<accession>A0A1I8JME9</accession>
<feature type="compositionally biased region" description="Basic and acidic residues" evidence="8">
    <location>
        <begin position="90"/>
        <end position="99"/>
    </location>
</feature>
<keyword evidence="4" id="KW-0333">Golgi apparatus</keyword>
<feature type="compositionally biased region" description="Gly residues" evidence="8">
    <location>
        <begin position="14"/>
        <end position="24"/>
    </location>
</feature>
<dbReference type="SMART" id="SM00355">
    <property type="entry name" value="ZnF_C2H2"/>
    <property type="match status" value="2"/>
</dbReference>
<comment type="subcellular location">
    <subcellularLocation>
        <location evidence="1">Golgi apparatus membrane</location>
        <topology evidence="1">Single-pass type IV membrane protein</topology>
    </subcellularLocation>
</comment>
<evidence type="ECO:0000256" key="5">
    <source>
        <dbReference type="ARBA" id="ARBA00023054"/>
    </source>
</evidence>
<evidence type="ECO:0000313" key="12">
    <source>
        <dbReference type="WBParaSite" id="snap_masked-unitig_25265-processed-gene-0.1-mRNA-1"/>
    </source>
</evidence>
<dbReference type="GO" id="GO:0007030">
    <property type="term" value="P:Golgi organization"/>
    <property type="evidence" value="ECO:0007669"/>
    <property type="project" value="InterPro"/>
</dbReference>
<evidence type="ECO:0000256" key="9">
    <source>
        <dbReference type="SAM" id="Phobius"/>
    </source>
</evidence>
<keyword evidence="7" id="KW-0479">Metal-binding</keyword>
<dbReference type="PROSITE" id="PS50157">
    <property type="entry name" value="ZINC_FINGER_C2H2_2"/>
    <property type="match status" value="1"/>
</dbReference>
<feature type="domain" description="C2H2-type" evidence="10">
    <location>
        <begin position="710"/>
        <end position="741"/>
    </location>
</feature>
<feature type="compositionally biased region" description="Polar residues" evidence="8">
    <location>
        <begin position="78"/>
        <end position="89"/>
    </location>
</feature>
<proteinExistence type="predicted"/>
<dbReference type="WBParaSite" id="snap_masked-unitig_25265-processed-gene-0.1-mRNA-1">
    <property type="protein sequence ID" value="snap_masked-unitig_25265-processed-gene-0.1-mRNA-1"/>
    <property type="gene ID" value="snap_masked-unitig_25265-processed-gene-0.1"/>
</dbReference>
<evidence type="ECO:0000256" key="7">
    <source>
        <dbReference type="PROSITE-ProRule" id="PRU00042"/>
    </source>
</evidence>
<keyword evidence="11" id="KW-1185">Reference proteome</keyword>
<keyword evidence="2 9" id="KW-0812">Transmembrane</keyword>
<keyword evidence="6 9" id="KW-0472">Membrane</keyword>
<keyword evidence="7" id="KW-0863">Zinc-finger</keyword>
<dbReference type="PANTHER" id="PTHR13815">
    <property type="entry name" value="GOLGIN-84"/>
    <property type="match status" value="1"/>
</dbReference>
<dbReference type="PANTHER" id="PTHR13815:SF7">
    <property type="entry name" value="GOLGIN SUBFAMILY A MEMBER 5"/>
    <property type="match status" value="1"/>
</dbReference>
<feature type="compositionally biased region" description="Low complexity" evidence="8">
    <location>
        <begin position="440"/>
        <end position="451"/>
    </location>
</feature>
<evidence type="ECO:0000256" key="8">
    <source>
        <dbReference type="SAM" id="MobiDB-lite"/>
    </source>
</evidence>
<feature type="region of interest" description="Disordered" evidence="8">
    <location>
        <begin position="9"/>
        <end position="29"/>
    </location>
</feature>
<feature type="region of interest" description="Disordered" evidence="8">
    <location>
        <begin position="78"/>
        <end position="99"/>
    </location>
</feature>
<dbReference type="GO" id="GO:0008270">
    <property type="term" value="F:zinc ion binding"/>
    <property type="evidence" value="ECO:0007669"/>
    <property type="project" value="UniProtKB-KW"/>
</dbReference>
<dbReference type="PROSITE" id="PS00028">
    <property type="entry name" value="ZINC_FINGER_C2H2_1"/>
    <property type="match status" value="2"/>
</dbReference>
<dbReference type="AlphaFoldDB" id="A0A1I8JME9"/>
<keyword evidence="7" id="KW-0862">Zinc</keyword>
<dbReference type="InterPro" id="IPR013087">
    <property type="entry name" value="Znf_C2H2_type"/>
</dbReference>
<keyword evidence="3 9" id="KW-1133">Transmembrane helix</keyword>
<keyword evidence="5" id="KW-0175">Coiled coil</keyword>
<feature type="region of interest" description="Disordered" evidence="8">
    <location>
        <begin position="433"/>
        <end position="482"/>
    </location>
</feature>
<evidence type="ECO:0000256" key="1">
    <source>
        <dbReference type="ARBA" id="ARBA00004409"/>
    </source>
</evidence>
<evidence type="ECO:0000256" key="6">
    <source>
        <dbReference type="ARBA" id="ARBA00023136"/>
    </source>
</evidence>
<dbReference type="Proteomes" id="UP000095280">
    <property type="component" value="Unplaced"/>
</dbReference>
<evidence type="ECO:0000313" key="11">
    <source>
        <dbReference type="Proteomes" id="UP000095280"/>
    </source>
</evidence>
<evidence type="ECO:0000256" key="4">
    <source>
        <dbReference type="ARBA" id="ARBA00023034"/>
    </source>
</evidence>
<sequence length="797" mass="86654">VKDKMIATLKKGNGSEGGNGGGGLPDAADAAVGSSVAELSAEVDALRQERELLREEAQRAKLAAEGLRCDVEDLEAQMQSGERNLSQDNAARREASQQRDLWLRDKSELSQRLAQAEAELDALRRQSAPQLLRSGAGTSVASGGQDGGELEARIRSLTESLIQKQTALESSNAEKASLRLMVEQLESRLSERTHHATSLAQESGLSSRSSQAPSLIISAFTCRIRPMQGLHMKRAVNTLDKAGVKLGVFLRRYPMARMLFLAYIGLLHLWVLLVLLTYQPEMHQRANASTAMAICQDPVSAVRRSQLLFDDGLCRQFNDSSASSASHQFQEIFPPLADIDIGARTETTAAVAAEARASTPRTPSANGGNIGIELLLSAGSELVAASAEFCLCANCGLADPFDTFKCAQCAISWNPARPCLPTSLCTGHERYQKKRPKMTAPPAGAAVAARTPPRPAIRSSKPAPSQPARKLFQHSRSRPSRRCSRKLAAFPSVTLGPSEQLSRACLQCTAWTAGVVAQNEHGKRTAIIRFRLFSTGAVVSGGPTCYKCLLCPANEPPDSHISRFSHETSPACVDDCSRLADGPPPGQELPYLRVRLCPMRPGESHLALLIVALAEESPQPIWPAAACNWPLLGRISACRTASISAWLLSAVVPCRSSVYLTCLLCPTRLRFASELPPHLNAAHRRPCPLCQKPILLPDAWRRHLQTVCITRCSLCDRCFPSEAQLRRHRDADHSTHTLPPPVKRRRRSIVDFGAAATQTRDTRRRPSAVVLHVWRRIHQLVGAEVASFGVPPASSWQ</sequence>
<name>A0A1I8JME9_9PLAT</name>
<evidence type="ECO:0000256" key="2">
    <source>
        <dbReference type="ARBA" id="ARBA00022692"/>
    </source>
</evidence>
<dbReference type="Pfam" id="PF09787">
    <property type="entry name" value="Golgin_A5"/>
    <property type="match status" value="1"/>
</dbReference>
<evidence type="ECO:0000259" key="10">
    <source>
        <dbReference type="PROSITE" id="PS50157"/>
    </source>
</evidence>
<reference evidence="12" key="1">
    <citation type="submission" date="2016-11" db="UniProtKB">
        <authorList>
            <consortium name="WormBaseParasite"/>
        </authorList>
    </citation>
    <scope>IDENTIFICATION</scope>
</reference>
<protein>
    <submittedName>
        <fullName evidence="12">C2H2-type domain-containing protein</fullName>
    </submittedName>
</protein>
<feature type="transmembrane region" description="Helical" evidence="9">
    <location>
        <begin position="259"/>
        <end position="278"/>
    </location>
</feature>
<dbReference type="GO" id="GO:0000139">
    <property type="term" value="C:Golgi membrane"/>
    <property type="evidence" value="ECO:0007669"/>
    <property type="project" value="UniProtKB-SubCell"/>
</dbReference>